<evidence type="ECO:0000256" key="3">
    <source>
        <dbReference type="ARBA" id="ARBA00022692"/>
    </source>
</evidence>
<name>A0A1J5TX40_9GAMM</name>
<protein>
    <submittedName>
        <fullName evidence="9">Uncharacterized protein</fullName>
    </submittedName>
</protein>
<dbReference type="AlphaFoldDB" id="A0A1J5TX40"/>
<evidence type="ECO:0000259" key="8">
    <source>
        <dbReference type="Pfam" id="PF26002"/>
    </source>
</evidence>
<dbReference type="Proteomes" id="UP000182798">
    <property type="component" value="Unassembled WGS sequence"/>
</dbReference>
<dbReference type="PANTHER" id="PTHR30386:SF26">
    <property type="entry name" value="TRANSPORT PROTEIN COMB"/>
    <property type="match status" value="1"/>
</dbReference>
<evidence type="ECO:0000259" key="7">
    <source>
        <dbReference type="Pfam" id="PF25917"/>
    </source>
</evidence>
<feature type="domain" description="Multidrug resistance protein MdtA-like barrel-sandwich hybrid" evidence="7">
    <location>
        <begin position="60"/>
        <end position="261"/>
    </location>
</feature>
<dbReference type="InterPro" id="IPR058625">
    <property type="entry name" value="MdtA-like_BSH"/>
</dbReference>
<keyword evidence="5 6" id="KW-0472">Membrane</keyword>
<keyword evidence="3 6" id="KW-0812">Transmembrane</keyword>
<evidence type="ECO:0000256" key="1">
    <source>
        <dbReference type="ARBA" id="ARBA00004167"/>
    </source>
</evidence>
<dbReference type="SUPFAM" id="SSF111369">
    <property type="entry name" value="HlyD-like secretion proteins"/>
    <property type="match status" value="1"/>
</dbReference>
<dbReference type="GO" id="GO:0016020">
    <property type="term" value="C:membrane"/>
    <property type="evidence" value="ECO:0007669"/>
    <property type="project" value="UniProtKB-SubCell"/>
</dbReference>
<gene>
    <name evidence="9" type="ORF">BGC33_13385</name>
</gene>
<keyword evidence="4 6" id="KW-1133">Transmembrane helix</keyword>
<feature type="domain" description="AprE-like beta-barrel" evidence="8">
    <location>
        <begin position="272"/>
        <end position="366"/>
    </location>
</feature>
<dbReference type="InterPro" id="IPR058982">
    <property type="entry name" value="Beta-barrel_AprE"/>
</dbReference>
<dbReference type="Gene3D" id="2.40.50.100">
    <property type="match status" value="1"/>
</dbReference>
<dbReference type="InterPro" id="IPR050739">
    <property type="entry name" value="MFP"/>
</dbReference>
<sequence length="389" mass="43225">MSLEKILLKIEHSFSVPYVLLSALFAFILWATIFDIDETVRSQGKVVANGSNQIIQVADGGVLSKLLVKEGEKVTQGQLLATLENDRAQAGYYEIESQVAHLKSELSRSQAILLRAPLVFDKLTKKYPDFIKAQTALYKQQKHSLEQEVSILKESLDISIEEWRINETLEKNGDVGQLEVLRVKQKMLDFRRRLADTENKYYEKASTEVKKIEGELAGVLHKLKKQQSVLEYTSVHSPVNGIVKDLKVTTVGGVLRSGEQLMEISPSQGGVILEAKIAPVDIGRLNPGMLATIKLDAFDYTIFGGLKGTVTYISSDTLLDKDPSGRETAFYQVNIKIEGPEHDENEKSKLIKPKLGMSGTVDIKVGTRSLFTYLIKPISRGFGGALNEK</sequence>
<comment type="caution">
    <text evidence="9">The sequence shown here is derived from an EMBL/GenBank/DDBJ whole genome shotgun (WGS) entry which is preliminary data.</text>
</comment>
<proteinExistence type="inferred from homology"/>
<reference evidence="10" key="1">
    <citation type="submission" date="2016-09" db="EMBL/GenBank/DDBJ databases">
        <title>Genome Sequence of Bathymodiolus thermophilus sulfur-oxidizing gill endosymbiont.</title>
        <authorList>
            <person name="Ponnudurai R."/>
            <person name="Kleiner M."/>
            <person name="Sayavedra L."/>
            <person name="Thuermer A."/>
            <person name="Felbeck H."/>
            <person name="Schlueter R."/>
            <person name="Schweder T."/>
            <person name="Markert S."/>
        </authorList>
    </citation>
    <scope>NUCLEOTIDE SEQUENCE [LARGE SCALE GENOMIC DNA]</scope>
    <source>
        <strain evidence="10">BAT/CrabSpa'14</strain>
    </source>
</reference>
<evidence type="ECO:0000256" key="6">
    <source>
        <dbReference type="SAM" id="Phobius"/>
    </source>
</evidence>
<dbReference type="OrthoDB" id="9775513at2"/>
<comment type="similarity">
    <text evidence="2">Belongs to the membrane fusion protein (MFP) (TC 8.A.1) family.</text>
</comment>
<evidence type="ECO:0000256" key="5">
    <source>
        <dbReference type="ARBA" id="ARBA00023136"/>
    </source>
</evidence>
<dbReference type="Gene3D" id="2.40.30.170">
    <property type="match status" value="1"/>
</dbReference>
<evidence type="ECO:0000313" key="9">
    <source>
        <dbReference type="EMBL" id="OIR25411.1"/>
    </source>
</evidence>
<dbReference type="RefSeq" id="WP_071563535.1">
    <property type="nucleotide sequence ID" value="NZ_MIQH01000333.1"/>
</dbReference>
<dbReference type="Pfam" id="PF25917">
    <property type="entry name" value="BSH_RND"/>
    <property type="match status" value="1"/>
</dbReference>
<organism evidence="9 10">
    <name type="scientific">Bathymodiolus thermophilus thioautotrophic gill symbiont</name>
    <dbReference type="NCBI Taxonomy" id="2360"/>
    <lineage>
        <taxon>Bacteria</taxon>
        <taxon>Pseudomonadati</taxon>
        <taxon>Pseudomonadota</taxon>
        <taxon>Gammaproteobacteria</taxon>
        <taxon>sulfur-oxidizing symbionts</taxon>
    </lineage>
</organism>
<dbReference type="PANTHER" id="PTHR30386">
    <property type="entry name" value="MEMBRANE FUSION SUBUNIT OF EMRAB-TOLC MULTIDRUG EFFLUX PUMP"/>
    <property type="match status" value="1"/>
</dbReference>
<accession>A0A1J5TX40</accession>
<feature type="transmembrane region" description="Helical" evidence="6">
    <location>
        <begin position="12"/>
        <end position="33"/>
    </location>
</feature>
<dbReference type="EMBL" id="MIQH01000333">
    <property type="protein sequence ID" value="OIR25411.1"/>
    <property type="molecule type" value="Genomic_DNA"/>
</dbReference>
<evidence type="ECO:0000256" key="4">
    <source>
        <dbReference type="ARBA" id="ARBA00022989"/>
    </source>
</evidence>
<dbReference type="PRINTS" id="PR01490">
    <property type="entry name" value="RTXTOXIND"/>
</dbReference>
<evidence type="ECO:0000256" key="2">
    <source>
        <dbReference type="ARBA" id="ARBA00009477"/>
    </source>
</evidence>
<evidence type="ECO:0000313" key="10">
    <source>
        <dbReference type="Proteomes" id="UP000182798"/>
    </source>
</evidence>
<comment type="subcellular location">
    <subcellularLocation>
        <location evidence="1">Membrane</location>
        <topology evidence="1">Single-pass membrane protein</topology>
    </subcellularLocation>
</comment>
<dbReference type="Pfam" id="PF26002">
    <property type="entry name" value="Beta-barrel_AprE"/>
    <property type="match status" value="1"/>
</dbReference>